<feature type="transmembrane region" description="Helical" evidence="2">
    <location>
        <begin position="99"/>
        <end position="124"/>
    </location>
</feature>
<dbReference type="OrthoDB" id="7806295at2"/>
<evidence type="ECO:0000313" key="4">
    <source>
        <dbReference type="Proteomes" id="UP000243342"/>
    </source>
</evidence>
<sequence>MLSSAIRLARVNSGSELAAVVFLVLGYTCTMVGALLPNVWLFAVAAAVSYLADWRLHEGNVYLIRLLSRFRAGISMRFFARELMLVLLMARLGRGTDGLFYAAIAGFLVFYVLQAAHGAGLTVLRRRRQLPVVTRNIDLSGMRIPDAPPTWLTSRGAEKVLHLDLPAMAGLLVYAGTRTIWPGIAGLAVTLAAAVLTVLVVAGYLRPSKLPVGREKALEVIDTWLRTYRPDTAVYFSGSRDSAYQVNMWLDTLKRTGGRPVLILRERAMVPQLAPTSVPVLCVPSAVHLMNLDTTSLRTVLYPANVGKNVHMIREPIPKHVFVGHGDSDKAASVNPFSKAYDEVWTAGRAGRDRYALAEVGVRDEDIVEVGRPQLRGITTAAEHETGEMPTVLYAPTWENWTDGPGGASPVVAGENIVRALLEAEKPVRVLYKKHPLIGTRSPAAKQVHERIVAMLEEASAKRAAERDAADPKAAEERRAARAELSSIDAELNQLLDAASGGNLEALDEAVASRDGFLPPEVEARVEELQERWKAAFWRSLAPWEHASVEGARPHLFDCFNQSDAMVSDISSVVSDFVASGKPIAVMDTARIGADEFRRQNTAARAAYILTPRVPEMPELLAAVQGGADPMAEARHELKEYLLGPDHPDAQTRFNAANAALAAKSEARLKRQQAAEDRGDRPMTPADGAGDGEGDDQLADIETAAADDAP</sequence>
<dbReference type="InterPro" id="IPR043148">
    <property type="entry name" value="TagF_C"/>
</dbReference>
<organism evidence="3 4">
    <name type="scientific">Mangrovactinospora gilvigrisea</name>
    <dbReference type="NCBI Taxonomy" id="1428644"/>
    <lineage>
        <taxon>Bacteria</taxon>
        <taxon>Bacillati</taxon>
        <taxon>Actinomycetota</taxon>
        <taxon>Actinomycetes</taxon>
        <taxon>Kitasatosporales</taxon>
        <taxon>Streptomycetaceae</taxon>
        <taxon>Mangrovactinospora</taxon>
    </lineage>
</organism>
<dbReference type="AlphaFoldDB" id="A0A1J7BA78"/>
<proteinExistence type="predicted"/>
<evidence type="ECO:0000313" key="3">
    <source>
        <dbReference type="EMBL" id="OIV35563.1"/>
    </source>
</evidence>
<keyword evidence="2" id="KW-0812">Transmembrane</keyword>
<dbReference type="Gene3D" id="3.40.50.12580">
    <property type="match status" value="1"/>
</dbReference>
<feature type="region of interest" description="Disordered" evidence="1">
    <location>
        <begin position="462"/>
        <end position="482"/>
    </location>
</feature>
<evidence type="ECO:0008006" key="5">
    <source>
        <dbReference type="Google" id="ProtNLM"/>
    </source>
</evidence>
<protein>
    <recommendedName>
        <fullName evidence="5">Integral membrane protein</fullName>
    </recommendedName>
</protein>
<name>A0A1J7BA78_9ACTN</name>
<dbReference type="EMBL" id="MLCF01000144">
    <property type="protein sequence ID" value="OIV35563.1"/>
    <property type="molecule type" value="Genomic_DNA"/>
</dbReference>
<dbReference type="STRING" id="1428644.BIV57_20785"/>
<reference evidence="3 4" key="1">
    <citation type="submission" date="2016-10" db="EMBL/GenBank/DDBJ databases">
        <title>Genome sequence of Streptomyces gilvigriseus MUSC 26.</title>
        <authorList>
            <person name="Lee L.-H."/>
            <person name="Ser H.-L."/>
        </authorList>
    </citation>
    <scope>NUCLEOTIDE SEQUENCE [LARGE SCALE GENOMIC DNA]</scope>
    <source>
        <strain evidence="3 4">MUSC 26</strain>
    </source>
</reference>
<dbReference type="Proteomes" id="UP000243342">
    <property type="component" value="Unassembled WGS sequence"/>
</dbReference>
<feature type="transmembrane region" description="Helical" evidence="2">
    <location>
        <begin position="183"/>
        <end position="205"/>
    </location>
</feature>
<evidence type="ECO:0000256" key="1">
    <source>
        <dbReference type="SAM" id="MobiDB-lite"/>
    </source>
</evidence>
<gene>
    <name evidence="3" type="ORF">BIV57_20785</name>
</gene>
<keyword evidence="2" id="KW-0472">Membrane</keyword>
<dbReference type="RefSeq" id="WP_071658458.1">
    <property type="nucleotide sequence ID" value="NZ_MLCF01000144.1"/>
</dbReference>
<feature type="compositionally biased region" description="Acidic residues" evidence="1">
    <location>
        <begin position="690"/>
        <end position="699"/>
    </location>
</feature>
<keyword evidence="4" id="KW-1185">Reference proteome</keyword>
<evidence type="ECO:0000256" key="2">
    <source>
        <dbReference type="SAM" id="Phobius"/>
    </source>
</evidence>
<feature type="compositionally biased region" description="Basic and acidic residues" evidence="1">
    <location>
        <begin position="665"/>
        <end position="681"/>
    </location>
</feature>
<comment type="caution">
    <text evidence="3">The sequence shown here is derived from an EMBL/GenBank/DDBJ whole genome shotgun (WGS) entry which is preliminary data.</text>
</comment>
<keyword evidence="2" id="KW-1133">Transmembrane helix</keyword>
<feature type="region of interest" description="Disordered" evidence="1">
    <location>
        <begin position="664"/>
        <end position="710"/>
    </location>
</feature>
<feature type="transmembrane region" description="Helical" evidence="2">
    <location>
        <begin position="20"/>
        <end position="53"/>
    </location>
</feature>
<accession>A0A1J7BA78</accession>